<evidence type="ECO:0000256" key="2">
    <source>
        <dbReference type="ARBA" id="ARBA00004651"/>
    </source>
</evidence>
<dbReference type="SMART" id="SM00387">
    <property type="entry name" value="HATPase_c"/>
    <property type="match status" value="1"/>
</dbReference>
<protein>
    <recommendedName>
        <fullName evidence="3">histidine kinase</fullName>
        <ecNumber evidence="3">2.7.13.3</ecNumber>
    </recommendedName>
</protein>
<evidence type="ECO:0000313" key="18">
    <source>
        <dbReference type="EMBL" id="MEJ8566411.1"/>
    </source>
</evidence>
<dbReference type="InterPro" id="IPR001610">
    <property type="entry name" value="PAC"/>
</dbReference>
<dbReference type="PROSITE" id="PS50109">
    <property type="entry name" value="HIS_KIN"/>
    <property type="match status" value="1"/>
</dbReference>
<dbReference type="InterPro" id="IPR036890">
    <property type="entry name" value="HATPase_C_sf"/>
</dbReference>
<dbReference type="InterPro" id="IPR000700">
    <property type="entry name" value="PAS-assoc_C"/>
</dbReference>
<dbReference type="CDD" id="cd00130">
    <property type="entry name" value="PAS"/>
    <property type="match status" value="1"/>
</dbReference>
<dbReference type="GO" id="GO:0000155">
    <property type="term" value="F:phosphorelay sensor kinase activity"/>
    <property type="evidence" value="ECO:0007669"/>
    <property type="project" value="InterPro"/>
</dbReference>
<evidence type="ECO:0000259" key="13">
    <source>
        <dbReference type="PROSITE" id="PS50109"/>
    </source>
</evidence>
<comment type="catalytic activity">
    <reaction evidence="1">
        <text>ATP + protein L-histidine = ADP + protein N-phospho-L-histidine.</text>
        <dbReference type="EC" id="2.7.13.3"/>
    </reaction>
</comment>
<organism evidence="18 19">
    <name type="scientific">Elongatibacter sediminis</name>
    <dbReference type="NCBI Taxonomy" id="3119006"/>
    <lineage>
        <taxon>Bacteria</taxon>
        <taxon>Pseudomonadati</taxon>
        <taxon>Pseudomonadota</taxon>
        <taxon>Gammaproteobacteria</taxon>
        <taxon>Chromatiales</taxon>
        <taxon>Wenzhouxiangellaceae</taxon>
        <taxon>Elongatibacter</taxon>
    </lineage>
</organism>
<proteinExistence type="predicted"/>
<dbReference type="PROSITE" id="PS50113">
    <property type="entry name" value="PAC"/>
    <property type="match status" value="1"/>
</dbReference>
<dbReference type="SMART" id="SM00091">
    <property type="entry name" value="PAS"/>
    <property type="match status" value="1"/>
</dbReference>
<evidence type="ECO:0000256" key="6">
    <source>
        <dbReference type="ARBA" id="ARBA00022679"/>
    </source>
</evidence>
<sequence>MVLKLPLLALVYVVVGLAAMQISIPPSSASPLYPSAGIAVAAALVWGMRVLPVIFLSSVVHALLVYGPIHGLQSFVIVLAVTTGAGAALQAGVAAWLVRRFVSTEPRLDNFREFFMFGLLAGPIACILNATVSLAGMQILGILPASQFPVSWIGWWLGDSVGVLIAAPVTLAFIGRPRKVWAPRVASVAMPMILVTALVAWGIVEVLHWEEERRNGNFRREADLFAQGLKAHFSSHIDALRATHGLLEHDPDVSRDEFRTFTAPWLDEQPSLQALGWSARVAPRGLDAFERRVRESGRSGFTVFNRDPERTRPGPDEELLVITYAEPEPANTQALGANTLSIEEPSRAVALAADSFEPVATSGFRLTQETDDQIGVVIYMAVRGAATDTPAGSTREYLGVVFATLRMQDVIDDAMRTVADQLRICLMDVRPDGTVMRLAGMPGCEAADELSGLSYDHAFAFAGRTWHTRITASAGFGRAQTPWGSRLFGGVSLLTIVMLGVLLLSISGRTRRIEAVVEQRTRQLSAEVTERRAKEQALQESEKRFRNVFDHASVGLAYCDLSGRVLRANPRFCEIAGHDEASLRELGALDMVHPEDRRSAAEDFARLISGEVTQMESKRRYIRSDGSSAQVRVRLALERDAEGEPLRVVAVVEDVREELLLQEAERAREVAEAANLAKDDFVSQMSHELRTPLNAILGHAQLLALDRRKSLTPDQSERVNQIQTAGWFLLEMINDILDLSRIEAGTMQVVRETVDVNAQVRECLSMLQEQLADFDIRADLALADDAAAVEADPTRLKQVLTNLLSNAIKYNVRGGSISVRTRRRGDRVYVQVSDTGMGMTRAQLARLYEPFNRLGRETSGKEGAGIGLVVARSLIQLMDGRIEVQSTPNVGSSFTVELPAATQPFGPVQDQEPKQEAAGSGVRGRVYSIEDNLTNAAVLRGFLAQRPGIQLKNFIRGREGLEATMAEPPDLLLLDIALPDLGGIEILRLLRAHPGLEDLPVIVLSAGAMEQEIEEARAAGATDYLTKPLDVGRLLSRVDSILGSD</sequence>
<dbReference type="Proteomes" id="UP001359886">
    <property type="component" value="Unassembled WGS sequence"/>
</dbReference>
<feature type="transmembrane region" description="Helical" evidence="12">
    <location>
        <begin position="117"/>
        <end position="143"/>
    </location>
</feature>
<keyword evidence="8" id="KW-0418">Kinase</keyword>
<dbReference type="Gene3D" id="3.30.565.10">
    <property type="entry name" value="Histidine kinase-like ATPase, C-terminal domain"/>
    <property type="match status" value="1"/>
</dbReference>
<dbReference type="EMBL" id="JAZHOG010000001">
    <property type="protein sequence ID" value="MEJ8566411.1"/>
    <property type="molecule type" value="Genomic_DNA"/>
</dbReference>
<dbReference type="CDD" id="cd00082">
    <property type="entry name" value="HisKA"/>
    <property type="match status" value="1"/>
</dbReference>
<evidence type="ECO:0000259" key="16">
    <source>
        <dbReference type="PROSITE" id="PS50113"/>
    </source>
</evidence>
<evidence type="ECO:0000256" key="3">
    <source>
        <dbReference type="ARBA" id="ARBA00012438"/>
    </source>
</evidence>
<dbReference type="InterPro" id="IPR035965">
    <property type="entry name" value="PAS-like_dom_sf"/>
</dbReference>
<dbReference type="InterPro" id="IPR006189">
    <property type="entry name" value="CHASE_dom"/>
</dbReference>
<feature type="domain" description="Histidine kinase" evidence="13">
    <location>
        <begin position="684"/>
        <end position="902"/>
    </location>
</feature>
<dbReference type="InterPro" id="IPR013656">
    <property type="entry name" value="PAS_4"/>
</dbReference>
<evidence type="ECO:0000256" key="10">
    <source>
        <dbReference type="ARBA" id="ARBA00023136"/>
    </source>
</evidence>
<dbReference type="GO" id="GO:0009927">
    <property type="term" value="F:histidine phosphotransfer kinase activity"/>
    <property type="evidence" value="ECO:0007669"/>
    <property type="project" value="TreeGrafter"/>
</dbReference>
<reference evidence="18 19" key="1">
    <citation type="submission" date="2024-02" db="EMBL/GenBank/DDBJ databases">
        <title>A novel Wenzhouxiangellaceae bacterium, isolated from coastal sediments.</title>
        <authorList>
            <person name="Du Z.-J."/>
            <person name="Ye Y.-Q."/>
            <person name="Zhang X.-Y."/>
        </authorList>
    </citation>
    <scope>NUCLEOTIDE SEQUENCE [LARGE SCALE GENOMIC DNA]</scope>
    <source>
        <strain evidence="18 19">CH-27</strain>
    </source>
</reference>
<feature type="domain" description="Response regulatory" evidence="14">
    <location>
        <begin position="925"/>
        <end position="1042"/>
    </location>
</feature>
<evidence type="ECO:0000256" key="7">
    <source>
        <dbReference type="ARBA" id="ARBA00022692"/>
    </source>
</evidence>
<dbReference type="NCBIfam" id="TIGR00229">
    <property type="entry name" value="sensory_box"/>
    <property type="match status" value="1"/>
</dbReference>
<dbReference type="SUPFAM" id="SSF55874">
    <property type="entry name" value="ATPase domain of HSP90 chaperone/DNA topoisomerase II/histidine kinase"/>
    <property type="match status" value="1"/>
</dbReference>
<dbReference type="Gene3D" id="3.30.450.20">
    <property type="entry name" value="PAS domain"/>
    <property type="match status" value="1"/>
</dbReference>
<dbReference type="Pfam" id="PF00072">
    <property type="entry name" value="Response_reg"/>
    <property type="match status" value="1"/>
</dbReference>
<keyword evidence="10 12" id="KW-0472">Membrane</keyword>
<dbReference type="GO" id="GO:0005886">
    <property type="term" value="C:plasma membrane"/>
    <property type="evidence" value="ECO:0007669"/>
    <property type="project" value="UniProtKB-SubCell"/>
</dbReference>
<dbReference type="Pfam" id="PF05231">
    <property type="entry name" value="MASE1"/>
    <property type="match status" value="1"/>
</dbReference>
<feature type="transmembrane region" description="Helical" evidence="12">
    <location>
        <begin position="39"/>
        <end position="64"/>
    </location>
</feature>
<feature type="domain" description="PAS" evidence="15">
    <location>
        <begin position="541"/>
        <end position="611"/>
    </location>
</feature>
<dbReference type="SUPFAM" id="SSF52172">
    <property type="entry name" value="CheY-like"/>
    <property type="match status" value="1"/>
</dbReference>
<dbReference type="Pfam" id="PF08448">
    <property type="entry name" value="PAS_4"/>
    <property type="match status" value="1"/>
</dbReference>
<dbReference type="PANTHER" id="PTHR43047">
    <property type="entry name" value="TWO-COMPONENT HISTIDINE PROTEIN KINASE"/>
    <property type="match status" value="1"/>
</dbReference>
<dbReference type="Gene3D" id="1.10.287.130">
    <property type="match status" value="1"/>
</dbReference>
<dbReference type="Gene3D" id="3.30.450.350">
    <property type="entry name" value="CHASE domain"/>
    <property type="match status" value="1"/>
</dbReference>
<dbReference type="PRINTS" id="PR00344">
    <property type="entry name" value="BCTRLSENSOR"/>
</dbReference>
<dbReference type="Pfam" id="PF00512">
    <property type="entry name" value="HisKA"/>
    <property type="match status" value="1"/>
</dbReference>
<feature type="transmembrane region" description="Helical" evidence="12">
    <location>
        <begin position="181"/>
        <end position="204"/>
    </location>
</feature>
<dbReference type="InterPro" id="IPR007895">
    <property type="entry name" value="MASE1"/>
</dbReference>
<dbReference type="SUPFAM" id="SSF47384">
    <property type="entry name" value="Homodimeric domain of signal transducing histidine kinase"/>
    <property type="match status" value="1"/>
</dbReference>
<dbReference type="InterPro" id="IPR001789">
    <property type="entry name" value="Sig_transdc_resp-reg_receiver"/>
</dbReference>
<dbReference type="AlphaFoldDB" id="A0AAW9RFT4"/>
<dbReference type="PROSITE" id="PS50839">
    <property type="entry name" value="CHASE"/>
    <property type="match status" value="1"/>
</dbReference>
<dbReference type="InterPro" id="IPR011006">
    <property type="entry name" value="CheY-like_superfamily"/>
</dbReference>
<dbReference type="SUPFAM" id="SSF55785">
    <property type="entry name" value="PYP-like sensor domain (PAS domain)"/>
    <property type="match status" value="1"/>
</dbReference>
<keyword evidence="4" id="KW-1003">Cell membrane</keyword>
<dbReference type="InterPro" id="IPR003594">
    <property type="entry name" value="HATPase_dom"/>
</dbReference>
<dbReference type="InterPro" id="IPR000014">
    <property type="entry name" value="PAS"/>
</dbReference>
<evidence type="ECO:0000256" key="4">
    <source>
        <dbReference type="ARBA" id="ARBA00022475"/>
    </source>
</evidence>
<dbReference type="FunFam" id="3.30.565.10:FF:000006">
    <property type="entry name" value="Sensor histidine kinase WalK"/>
    <property type="match status" value="1"/>
</dbReference>
<dbReference type="InterPro" id="IPR003661">
    <property type="entry name" value="HisK_dim/P_dom"/>
</dbReference>
<dbReference type="PANTHER" id="PTHR43047:SF72">
    <property type="entry name" value="OSMOSENSING HISTIDINE PROTEIN KINASE SLN1"/>
    <property type="match status" value="1"/>
</dbReference>
<comment type="caution">
    <text evidence="18">The sequence shown here is derived from an EMBL/GenBank/DDBJ whole genome shotgun (WGS) entry which is preliminary data.</text>
</comment>
<evidence type="ECO:0000256" key="11">
    <source>
        <dbReference type="PROSITE-ProRule" id="PRU00169"/>
    </source>
</evidence>
<feature type="modified residue" description="4-aspartylphosphate" evidence="11">
    <location>
        <position position="975"/>
    </location>
</feature>
<feature type="domain" description="CHASE" evidence="17">
    <location>
        <begin position="249"/>
        <end position="420"/>
    </location>
</feature>
<evidence type="ECO:0000256" key="9">
    <source>
        <dbReference type="ARBA" id="ARBA00022989"/>
    </source>
</evidence>
<evidence type="ECO:0000259" key="17">
    <source>
        <dbReference type="PROSITE" id="PS50839"/>
    </source>
</evidence>
<evidence type="ECO:0000313" key="19">
    <source>
        <dbReference type="Proteomes" id="UP001359886"/>
    </source>
</evidence>
<feature type="transmembrane region" description="Helical" evidence="12">
    <location>
        <begin position="155"/>
        <end position="175"/>
    </location>
</feature>
<feature type="transmembrane region" description="Helical" evidence="12">
    <location>
        <begin position="76"/>
        <end position="97"/>
    </location>
</feature>
<evidence type="ECO:0000259" key="14">
    <source>
        <dbReference type="PROSITE" id="PS50110"/>
    </source>
</evidence>
<dbReference type="EC" id="2.7.13.3" evidence="3"/>
<feature type="domain" description="PAC" evidence="16">
    <location>
        <begin position="615"/>
        <end position="667"/>
    </location>
</feature>
<name>A0AAW9RFT4_9GAMM</name>
<dbReference type="PROSITE" id="PS50112">
    <property type="entry name" value="PAS"/>
    <property type="match status" value="1"/>
</dbReference>
<dbReference type="SMART" id="SM00448">
    <property type="entry name" value="REC"/>
    <property type="match status" value="1"/>
</dbReference>
<dbReference type="Pfam" id="PF03924">
    <property type="entry name" value="CHASE"/>
    <property type="match status" value="1"/>
</dbReference>
<dbReference type="InterPro" id="IPR036097">
    <property type="entry name" value="HisK_dim/P_sf"/>
</dbReference>
<keyword evidence="6" id="KW-0808">Transferase</keyword>
<evidence type="ECO:0000256" key="1">
    <source>
        <dbReference type="ARBA" id="ARBA00000085"/>
    </source>
</evidence>
<dbReference type="SMART" id="SM00086">
    <property type="entry name" value="PAC"/>
    <property type="match status" value="1"/>
</dbReference>
<dbReference type="Gene3D" id="3.40.50.2300">
    <property type="match status" value="1"/>
</dbReference>
<keyword evidence="19" id="KW-1185">Reference proteome</keyword>
<accession>A0AAW9RFT4</accession>
<evidence type="ECO:0000256" key="5">
    <source>
        <dbReference type="ARBA" id="ARBA00022553"/>
    </source>
</evidence>
<evidence type="ECO:0000256" key="8">
    <source>
        <dbReference type="ARBA" id="ARBA00022777"/>
    </source>
</evidence>
<keyword evidence="9 12" id="KW-1133">Transmembrane helix</keyword>
<dbReference type="Pfam" id="PF02518">
    <property type="entry name" value="HATPase_c"/>
    <property type="match status" value="1"/>
</dbReference>
<gene>
    <name evidence="18" type="ORF">V3330_02130</name>
</gene>
<comment type="subcellular location">
    <subcellularLocation>
        <location evidence="2">Cell membrane</location>
        <topology evidence="2">Multi-pass membrane protein</topology>
    </subcellularLocation>
</comment>
<dbReference type="SMART" id="SM00388">
    <property type="entry name" value="HisKA"/>
    <property type="match status" value="1"/>
</dbReference>
<keyword evidence="7 12" id="KW-0812">Transmembrane</keyword>
<dbReference type="RefSeq" id="WP_354693731.1">
    <property type="nucleotide sequence ID" value="NZ_JAZHOG010000001.1"/>
</dbReference>
<dbReference type="InterPro" id="IPR042240">
    <property type="entry name" value="CHASE_sf"/>
</dbReference>
<dbReference type="SMART" id="SM01079">
    <property type="entry name" value="CHASE"/>
    <property type="match status" value="1"/>
</dbReference>
<keyword evidence="5 11" id="KW-0597">Phosphoprotein</keyword>
<evidence type="ECO:0000256" key="12">
    <source>
        <dbReference type="SAM" id="Phobius"/>
    </source>
</evidence>
<dbReference type="InterPro" id="IPR004358">
    <property type="entry name" value="Sig_transdc_His_kin-like_C"/>
</dbReference>
<evidence type="ECO:0000259" key="15">
    <source>
        <dbReference type="PROSITE" id="PS50112"/>
    </source>
</evidence>
<dbReference type="InterPro" id="IPR005467">
    <property type="entry name" value="His_kinase_dom"/>
</dbReference>
<dbReference type="PROSITE" id="PS50110">
    <property type="entry name" value="RESPONSE_REGULATORY"/>
    <property type="match status" value="1"/>
</dbReference>